<dbReference type="EMBL" id="PDUG01000013">
    <property type="protein sequence ID" value="PIC13404.1"/>
    <property type="molecule type" value="Genomic_DNA"/>
</dbReference>
<dbReference type="AlphaFoldDB" id="A0A2G5SEC2"/>
<evidence type="ECO:0000313" key="3">
    <source>
        <dbReference type="Proteomes" id="UP000230233"/>
    </source>
</evidence>
<accession>A0A2G5SEC2</accession>
<dbReference type="PANTHER" id="PTHR35366:SF3">
    <property type="entry name" value="CW-TYPE DOMAIN-CONTAINING PROTEIN"/>
    <property type="match status" value="1"/>
</dbReference>
<dbReference type="PANTHER" id="PTHR35366">
    <property type="entry name" value="PROTEIN CBG18620"/>
    <property type="match status" value="1"/>
</dbReference>
<proteinExistence type="predicted"/>
<comment type="caution">
    <text evidence="2">The sequence shown here is derived from an EMBL/GenBank/DDBJ whole genome shotgun (WGS) entry which is preliminary data.</text>
</comment>
<name>A0A2G5SEC2_9PELO</name>
<sequence>MSSDHQSPMHAKRVQFSIQENKCSILMFPECEAFQRLLFEEAPNGGTNAYVTSNEFDKSKAIVHNEPNVDPFQFSCLYFLKNFIRVPIYKCETFVLEMSENDEKEQLKIIEKMHSIIGNVNGFEARINIDQLVVNQKIKKSVIDLAKALIFNFNGKVKTEIHEFRIGLELSEDLFDLTYEQLLEMTGNGDTHRHIIFSTNDADYLAKMKGMATGSDGLTTLRFAKSTRFEKIFSDLDGESQPFNRKVRTKQVVDPATNLLVLINKSDCGIWINCLKTENLKKFENIFKNETCGSGKFCKTCAPLEVFQTSLLINRFYSDPEWLVPMIRPEEKSKVLEFEKMAEIIGKLVGEDHRDHEAKEKKEEAAPKSSEPQESMARVRFSIKENKCLLVIQKDFSHFLRSEFHQHEKNVKVFHMENSTDLKNAETFTFRNTSHLQLTCKVLKDALIKSKMLIETFELELGTQNKEEQERLIQKIKECLKKVKGSENQFRAKKLILNWKIHPNAAVMAKFLLFKTEEIEELVVLKLENGTGSLESYEVMEDVPEKGKADERSTTISTLGSQGFECLKNLASQSEGLTTLRSFDGPSKLFDKPVVLAKKTNEQVETKRIVYPNRNLVARFNKSPCGIWIHFVKLENESKFEQFFKTETCGLRYFCKKHSNRVDHSFYQNLSRRVNEEPDWCDVVWDSDEQSDSLDNEKNLKKEIDKKEDLDKKKLCCWSGMSLEIKQTIIKKLDFMSRHAMRYVSHADREAVDSTDRYVPRVRFGLQGDTILIMFYTGIKKFFRMEISIGKKGVNISKLENTYNLKKASTKFVPNTAILPMAISILKSLFLHKSIMIGTLEIQYFTQNEAFQYLSTGCILQCMGTVQDGIVTGNFFRVKRFVANHWISPHLKQHLASLLCDISILEESDTEWNEMAHEKDKYQLSHAHINIIDAGLKISNITNLIVDDNTFVRLANIMANEKGVGYGMVRFREMDNFVVGSDFVQDMGPYSHHVNDKIQLAVRFYNSKTEMVIRVHLMKTCGFWAYMMSKDQEEKFIKDFEKESCCLRHFCDWCSDPFEYWFHNEMAWRPYNEELWTTGFVSNRKDISGKSHDEISKKTRENFKQKLEGMRKKGLGKRIGCGKSWGFTKMSNPDEDSDIEYHKMLKFEIRFSGVGDRGQL</sequence>
<dbReference type="Proteomes" id="UP000230233">
    <property type="component" value="Unassembled WGS sequence"/>
</dbReference>
<feature type="compositionally biased region" description="Basic and acidic residues" evidence="1">
    <location>
        <begin position="353"/>
        <end position="366"/>
    </location>
</feature>
<keyword evidence="3" id="KW-1185">Reference proteome</keyword>
<protein>
    <submittedName>
        <fullName evidence="2">Uncharacterized protein</fullName>
    </submittedName>
</protein>
<dbReference type="STRING" id="1611254.A0A2G5SEC2"/>
<gene>
    <name evidence="2" type="ORF">B9Z55_027787</name>
</gene>
<feature type="region of interest" description="Disordered" evidence="1">
    <location>
        <begin position="353"/>
        <end position="375"/>
    </location>
</feature>
<evidence type="ECO:0000256" key="1">
    <source>
        <dbReference type="SAM" id="MobiDB-lite"/>
    </source>
</evidence>
<reference evidence="3" key="1">
    <citation type="submission" date="2017-10" db="EMBL/GenBank/DDBJ databases">
        <title>Rapid genome shrinkage in a self-fertile nematode reveals novel sperm competition proteins.</title>
        <authorList>
            <person name="Yin D."/>
            <person name="Schwarz E.M."/>
            <person name="Thomas C.G."/>
            <person name="Felde R.L."/>
            <person name="Korf I.F."/>
            <person name="Cutter A.D."/>
            <person name="Schartner C.M."/>
            <person name="Ralston E.J."/>
            <person name="Meyer B.J."/>
            <person name="Haag E.S."/>
        </authorList>
    </citation>
    <scope>NUCLEOTIDE SEQUENCE [LARGE SCALE GENOMIC DNA]</scope>
    <source>
        <strain evidence="3">JU1422</strain>
    </source>
</reference>
<organism evidence="2 3">
    <name type="scientific">Caenorhabditis nigoni</name>
    <dbReference type="NCBI Taxonomy" id="1611254"/>
    <lineage>
        <taxon>Eukaryota</taxon>
        <taxon>Metazoa</taxon>
        <taxon>Ecdysozoa</taxon>
        <taxon>Nematoda</taxon>
        <taxon>Chromadorea</taxon>
        <taxon>Rhabditida</taxon>
        <taxon>Rhabditina</taxon>
        <taxon>Rhabditomorpha</taxon>
        <taxon>Rhabditoidea</taxon>
        <taxon>Rhabditidae</taxon>
        <taxon>Peloderinae</taxon>
        <taxon>Caenorhabditis</taxon>
    </lineage>
</organism>
<evidence type="ECO:0000313" key="2">
    <source>
        <dbReference type="EMBL" id="PIC13404.1"/>
    </source>
</evidence>